<dbReference type="KEGG" id="dfa:DFA_06262"/>
<sequence length="79" mass="9121">MAIVKTYSLTYFLYIESPNTEEISEPNSLINWYLYSPSSSTYVKANKYKKSIAHPRAALHWTKGGMVLSLWYVDVRQVA</sequence>
<dbReference type="RefSeq" id="XP_004361973.1">
    <property type="nucleotide sequence ID" value="XM_004361916.1"/>
</dbReference>
<evidence type="ECO:0000313" key="1">
    <source>
        <dbReference type="EMBL" id="EGG24122.1"/>
    </source>
</evidence>
<accession>F4PKJ8</accession>
<evidence type="ECO:0000313" key="2">
    <source>
        <dbReference type="Proteomes" id="UP000007797"/>
    </source>
</evidence>
<dbReference type="GeneID" id="14876502"/>
<dbReference type="EMBL" id="GL883007">
    <property type="protein sequence ID" value="EGG24122.1"/>
    <property type="molecule type" value="Genomic_DNA"/>
</dbReference>
<dbReference type="Proteomes" id="UP000007797">
    <property type="component" value="Unassembled WGS sequence"/>
</dbReference>
<dbReference type="AlphaFoldDB" id="F4PKJ8"/>
<proteinExistence type="predicted"/>
<protein>
    <submittedName>
        <fullName evidence="1">Uncharacterized protein</fullName>
    </submittedName>
</protein>
<gene>
    <name evidence="1" type="ORF">DFA_06262</name>
</gene>
<organism evidence="1 2">
    <name type="scientific">Cavenderia fasciculata</name>
    <name type="common">Slime mold</name>
    <name type="synonym">Dictyostelium fasciculatum</name>
    <dbReference type="NCBI Taxonomy" id="261658"/>
    <lineage>
        <taxon>Eukaryota</taxon>
        <taxon>Amoebozoa</taxon>
        <taxon>Evosea</taxon>
        <taxon>Eumycetozoa</taxon>
        <taxon>Dictyostelia</taxon>
        <taxon>Acytosteliales</taxon>
        <taxon>Cavenderiaceae</taxon>
        <taxon>Cavenderia</taxon>
    </lineage>
</organism>
<reference evidence="2" key="1">
    <citation type="journal article" date="2011" name="Genome Res.">
        <title>Phylogeny-wide analysis of social amoeba genomes highlights ancient origins for complex intercellular communication.</title>
        <authorList>
            <person name="Heidel A.J."/>
            <person name="Lawal H.M."/>
            <person name="Felder M."/>
            <person name="Schilde C."/>
            <person name="Helps N.R."/>
            <person name="Tunggal B."/>
            <person name="Rivero F."/>
            <person name="John U."/>
            <person name="Schleicher M."/>
            <person name="Eichinger L."/>
            <person name="Platzer M."/>
            <person name="Noegel A.A."/>
            <person name="Schaap P."/>
            <person name="Gloeckner G."/>
        </authorList>
    </citation>
    <scope>NUCLEOTIDE SEQUENCE [LARGE SCALE GENOMIC DNA]</scope>
    <source>
        <strain evidence="2">SH3</strain>
    </source>
</reference>
<name>F4PKJ8_CACFS</name>
<keyword evidence="2" id="KW-1185">Reference proteome</keyword>